<evidence type="ECO:0000313" key="3">
    <source>
        <dbReference type="EMBL" id="NCJ07858.1"/>
    </source>
</evidence>
<evidence type="ECO:0000256" key="1">
    <source>
        <dbReference type="ARBA" id="ARBA00022801"/>
    </source>
</evidence>
<dbReference type="RefSeq" id="WP_161826334.1">
    <property type="nucleotide sequence ID" value="NZ_WVIC01000034.1"/>
</dbReference>
<dbReference type="SUPFAM" id="SSF53474">
    <property type="entry name" value="alpha/beta-Hydrolases"/>
    <property type="match status" value="1"/>
</dbReference>
<dbReference type="PANTHER" id="PTHR43329">
    <property type="entry name" value="EPOXIDE HYDROLASE"/>
    <property type="match status" value="1"/>
</dbReference>
<feature type="domain" description="AB hydrolase-1" evidence="2">
    <location>
        <begin position="30"/>
        <end position="274"/>
    </location>
</feature>
<dbReference type="InterPro" id="IPR029058">
    <property type="entry name" value="AB_hydrolase_fold"/>
</dbReference>
<gene>
    <name evidence="3" type="ORF">GS597_15350</name>
</gene>
<dbReference type="InterPro" id="IPR000639">
    <property type="entry name" value="Epox_hydrolase-like"/>
</dbReference>
<keyword evidence="1 3" id="KW-0378">Hydrolase</keyword>
<proteinExistence type="predicted"/>
<dbReference type="EMBL" id="WVIC01000034">
    <property type="protein sequence ID" value="NCJ07858.1"/>
    <property type="molecule type" value="Genomic_DNA"/>
</dbReference>
<dbReference type="PRINTS" id="PR00412">
    <property type="entry name" value="EPOXHYDRLASE"/>
</dbReference>
<dbReference type="Proteomes" id="UP000607397">
    <property type="component" value="Unassembled WGS sequence"/>
</dbReference>
<dbReference type="InterPro" id="IPR000073">
    <property type="entry name" value="AB_hydrolase_1"/>
</dbReference>
<comment type="caution">
    <text evidence="3">The sequence shown here is derived from an EMBL/GenBank/DDBJ whole genome shotgun (WGS) entry which is preliminary data.</text>
</comment>
<dbReference type="Pfam" id="PF00561">
    <property type="entry name" value="Abhydrolase_1"/>
    <property type="match status" value="1"/>
</dbReference>
<dbReference type="AlphaFoldDB" id="A0A8K2A136"/>
<evidence type="ECO:0000313" key="4">
    <source>
        <dbReference type="Proteomes" id="UP000607397"/>
    </source>
</evidence>
<reference evidence="3" key="1">
    <citation type="submission" date="2019-12" db="EMBL/GenBank/DDBJ databases">
        <title>High-Quality draft genome sequences of three cyanobacteria isolated from the limestone walls of the Old Cathedral of Coimbra.</title>
        <authorList>
            <person name="Tiago I."/>
            <person name="Soares F."/>
            <person name="Portugal A."/>
        </authorList>
    </citation>
    <scope>NUCLEOTIDE SEQUENCE [LARGE SCALE GENOMIC DNA]</scope>
    <source>
        <strain evidence="3">C</strain>
    </source>
</reference>
<dbReference type="GO" id="GO:0016787">
    <property type="term" value="F:hydrolase activity"/>
    <property type="evidence" value="ECO:0007669"/>
    <property type="project" value="UniProtKB-KW"/>
</dbReference>
<organism evidence="3 4">
    <name type="scientific">Petrachloros mirabilis ULC683</name>
    <dbReference type="NCBI Taxonomy" id="2781853"/>
    <lineage>
        <taxon>Bacteria</taxon>
        <taxon>Bacillati</taxon>
        <taxon>Cyanobacteriota</taxon>
        <taxon>Cyanophyceae</taxon>
        <taxon>Synechococcales</taxon>
        <taxon>Petrachlorosaceae</taxon>
        <taxon>Petrachloros</taxon>
        <taxon>Petrachloros mirabilis</taxon>
    </lineage>
</organism>
<dbReference type="Gene3D" id="3.40.50.1820">
    <property type="entry name" value="alpha/beta hydrolase"/>
    <property type="match status" value="1"/>
</dbReference>
<protein>
    <submittedName>
        <fullName evidence="3">Alpha/beta fold hydrolase</fullName>
    </submittedName>
</protein>
<dbReference type="PRINTS" id="PR00111">
    <property type="entry name" value="ABHYDROLASE"/>
</dbReference>
<keyword evidence="4" id="KW-1185">Reference proteome</keyword>
<name>A0A8K2A136_9CYAN</name>
<evidence type="ECO:0000259" key="2">
    <source>
        <dbReference type="Pfam" id="PF00561"/>
    </source>
</evidence>
<accession>A0A8K2A136</accession>
<sequence length="302" mass="34722">MNSVLAPWQHQFIETNHIRLHYVTQGEGELVVLLHGFAEFWYSWRYQLPELARHFKVVVPDLRGYNDSDKPQGGYDLTTLGTDILGLIHNLGYRQAHVVGHDCGGMIVWHLAQHYPDALKGIALLNAPHPQHLVQDLIGNWDQMRRNWPLLAMQVPGVPEWLIRQNLQQFLREWFQSQAIRKAAFSSETLRIYRAALEKTGVVTSALNSYRQLFSAGQWLSRLGRLPQPIQVPALVLWGEEDSLLSPQSQATLEQLIKAPFRFKAIPECGHWIQQEVPRLVNRELLSFLRGFENSDLQTLDS</sequence>